<dbReference type="RefSeq" id="WP_228847260.1">
    <property type="nucleotide sequence ID" value="NZ_JADCKQ010000001.1"/>
</dbReference>
<comment type="catalytic activity">
    <reaction evidence="9 10 11">
        <text>adenosine(37) in tRNA + dimethylallyl diphosphate = N(6)-dimethylallyladenosine(37) in tRNA + diphosphate</text>
        <dbReference type="Rhea" id="RHEA:26482"/>
        <dbReference type="Rhea" id="RHEA-COMP:10162"/>
        <dbReference type="Rhea" id="RHEA-COMP:10375"/>
        <dbReference type="ChEBI" id="CHEBI:33019"/>
        <dbReference type="ChEBI" id="CHEBI:57623"/>
        <dbReference type="ChEBI" id="CHEBI:74411"/>
        <dbReference type="ChEBI" id="CHEBI:74415"/>
        <dbReference type="EC" id="2.5.1.75"/>
    </reaction>
</comment>
<dbReference type="AlphaFoldDB" id="A0A8J7J374"/>
<dbReference type="PANTHER" id="PTHR11088:SF60">
    <property type="entry name" value="TRNA DIMETHYLALLYLTRANSFERASE"/>
    <property type="match status" value="1"/>
</dbReference>
<dbReference type="HAMAP" id="MF_00185">
    <property type="entry name" value="IPP_trans"/>
    <property type="match status" value="1"/>
</dbReference>
<name>A0A8J7J374_9RHOB</name>
<organism evidence="14 15">
    <name type="scientific">Halocynthiibacter styelae</name>
    <dbReference type="NCBI Taxonomy" id="2761955"/>
    <lineage>
        <taxon>Bacteria</taxon>
        <taxon>Pseudomonadati</taxon>
        <taxon>Pseudomonadota</taxon>
        <taxon>Alphaproteobacteria</taxon>
        <taxon>Rhodobacterales</taxon>
        <taxon>Paracoccaceae</taxon>
        <taxon>Halocynthiibacter</taxon>
    </lineage>
</organism>
<evidence type="ECO:0000256" key="10">
    <source>
        <dbReference type="HAMAP-Rule" id="MF_00185"/>
    </source>
</evidence>
<dbReference type="Proteomes" id="UP000640583">
    <property type="component" value="Unassembled WGS sequence"/>
</dbReference>
<evidence type="ECO:0000256" key="8">
    <source>
        <dbReference type="ARBA" id="ARBA00022842"/>
    </source>
</evidence>
<dbReference type="GO" id="GO:0006400">
    <property type="term" value="P:tRNA modification"/>
    <property type="evidence" value="ECO:0007669"/>
    <property type="project" value="TreeGrafter"/>
</dbReference>
<comment type="similarity">
    <text evidence="3 10 13">Belongs to the IPP transferase family.</text>
</comment>
<feature type="binding site" evidence="10">
    <location>
        <begin position="18"/>
        <end position="25"/>
    </location>
    <ligand>
        <name>ATP</name>
        <dbReference type="ChEBI" id="CHEBI:30616"/>
    </ligand>
</feature>
<evidence type="ECO:0000256" key="11">
    <source>
        <dbReference type="RuleBase" id="RU003783"/>
    </source>
</evidence>
<dbReference type="GO" id="GO:0005524">
    <property type="term" value="F:ATP binding"/>
    <property type="evidence" value="ECO:0007669"/>
    <property type="project" value="UniProtKB-UniRule"/>
</dbReference>
<evidence type="ECO:0000256" key="4">
    <source>
        <dbReference type="ARBA" id="ARBA00022679"/>
    </source>
</evidence>
<evidence type="ECO:0000256" key="5">
    <source>
        <dbReference type="ARBA" id="ARBA00022694"/>
    </source>
</evidence>
<keyword evidence="8 10" id="KW-0460">Magnesium</keyword>
<dbReference type="InterPro" id="IPR039657">
    <property type="entry name" value="Dimethylallyltransferase"/>
</dbReference>
<gene>
    <name evidence="10 14" type="primary">miaA</name>
    <name evidence="14" type="ORF">H1D41_01625</name>
</gene>
<dbReference type="Pfam" id="PF01715">
    <property type="entry name" value="IPPT"/>
    <property type="match status" value="1"/>
</dbReference>
<accession>A0A8J7J374</accession>
<dbReference type="GO" id="GO:0052381">
    <property type="term" value="F:tRNA dimethylallyltransferase activity"/>
    <property type="evidence" value="ECO:0007669"/>
    <property type="project" value="UniProtKB-UniRule"/>
</dbReference>
<keyword evidence="7 10" id="KW-0067">ATP-binding</keyword>
<keyword evidence="6 10" id="KW-0547">Nucleotide-binding</keyword>
<evidence type="ECO:0000256" key="12">
    <source>
        <dbReference type="RuleBase" id="RU003784"/>
    </source>
</evidence>
<dbReference type="NCBIfam" id="TIGR00174">
    <property type="entry name" value="miaA"/>
    <property type="match status" value="1"/>
</dbReference>
<comment type="function">
    <text evidence="2 10 12">Catalyzes the transfer of a dimethylallyl group onto the adenine at position 37 in tRNAs that read codons beginning with uridine, leading to the formation of N6-(dimethylallyl)adenosine (i(6)A).</text>
</comment>
<comment type="caution">
    <text evidence="10">Lacks conserved residue(s) required for the propagation of feature annotation.</text>
</comment>
<evidence type="ECO:0000256" key="6">
    <source>
        <dbReference type="ARBA" id="ARBA00022741"/>
    </source>
</evidence>
<proteinExistence type="inferred from homology"/>
<keyword evidence="5 10" id="KW-0819">tRNA processing</keyword>
<dbReference type="Gene3D" id="1.10.20.140">
    <property type="match status" value="1"/>
</dbReference>
<keyword evidence="4 10" id="KW-0808">Transferase</keyword>
<evidence type="ECO:0000256" key="2">
    <source>
        <dbReference type="ARBA" id="ARBA00003213"/>
    </source>
</evidence>
<evidence type="ECO:0000313" key="15">
    <source>
        <dbReference type="Proteomes" id="UP000640583"/>
    </source>
</evidence>
<dbReference type="PANTHER" id="PTHR11088">
    <property type="entry name" value="TRNA DIMETHYLALLYLTRANSFERASE"/>
    <property type="match status" value="1"/>
</dbReference>
<comment type="caution">
    <text evidence="14">The sequence shown here is derived from an EMBL/GenBank/DDBJ whole genome shotgun (WGS) entry which is preliminary data.</text>
</comment>
<dbReference type="SUPFAM" id="SSF52540">
    <property type="entry name" value="P-loop containing nucleoside triphosphate hydrolases"/>
    <property type="match status" value="1"/>
</dbReference>
<reference evidence="14" key="1">
    <citation type="submission" date="2020-10" db="EMBL/GenBank/DDBJ databases">
        <title>Paenihalocynthiibacter styelae gen. nov., sp. nov., isolated from stalked sea squirt Styela clava.</title>
        <authorList>
            <person name="Kim Y.-O."/>
            <person name="Yoon J.-H."/>
        </authorList>
    </citation>
    <scope>NUCLEOTIDE SEQUENCE</scope>
    <source>
        <strain evidence="14">MYP1-1</strain>
    </source>
</reference>
<comment type="cofactor">
    <cofactor evidence="1 10">
        <name>Mg(2+)</name>
        <dbReference type="ChEBI" id="CHEBI:18420"/>
    </cofactor>
</comment>
<comment type="subunit">
    <text evidence="10">Monomer.</text>
</comment>
<feature type="site" description="Interaction with substrate tRNA" evidence="10">
    <location>
        <position position="128"/>
    </location>
</feature>
<sequence length="294" mass="32365">MTDLPFDIPDDMPVLIAGPTASGKSALALEIVARGGGVIVNADALQVYSGWRILTARPSPEEEAQAPHHLYGNVSYTEDYSVGAWLRDLTPFLSPGQPRPVIVGGTGLYFRALCEGLAEIPATAPEVRSEADAFLATHGFEAMIADLDEVTAARIDLMNPARVQRAWEVQRTTGRGIAAWQDETPPPLLPPSNAFPIVMNTDVDWLNTRIEKRFDLMLEGGAIEETRAMLSDWDPARLSSKAIGAPELIAYLQGEMTLTAAREAAIISSRQYAKRQRTWFRKRMSDWNSFTLPR</sequence>
<dbReference type="InterPro" id="IPR027417">
    <property type="entry name" value="P-loop_NTPase"/>
</dbReference>
<feature type="site" description="Interaction with substrate tRNA" evidence="10">
    <location>
        <position position="106"/>
    </location>
</feature>
<evidence type="ECO:0000256" key="7">
    <source>
        <dbReference type="ARBA" id="ARBA00022840"/>
    </source>
</evidence>
<evidence type="ECO:0000256" key="1">
    <source>
        <dbReference type="ARBA" id="ARBA00001946"/>
    </source>
</evidence>
<evidence type="ECO:0000313" key="14">
    <source>
        <dbReference type="EMBL" id="MBI1492330.1"/>
    </source>
</evidence>
<protein>
    <recommendedName>
        <fullName evidence="10">tRNA dimethylallyltransferase</fullName>
        <ecNumber evidence="10">2.5.1.75</ecNumber>
    </recommendedName>
    <alternativeName>
        <fullName evidence="10">Dimethylallyl diphosphate:tRNA dimethylallyltransferase</fullName>
        <shortName evidence="10">DMAPP:tRNA dimethylallyltransferase</shortName>
        <shortName evidence="10">DMATase</shortName>
    </alternativeName>
    <alternativeName>
        <fullName evidence="10">Isopentenyl-diphosphate:tRNA isopentenyltransferase</fullName>
        <shortName evidence="10">IPP transferase</shortName>
        <shortName evidence="10">IPPT</shortName>
        <shortName evidence="10">IPTase</shortName>
    </alternativeName>
</protein>
<evidence type="ECO:0000256" key="13">
    <source>
        <dbReference type="RuleBase" id="RU003785"/>
    </source>
</evidence>
<keyword evidence="15" id="KW-1185">Reference proteome</keyword>
<dbReference type="EMBL" id="JADCKQ010000001">
    <property type="protein sequence ID" value="MBI1492330.1"/>
    <property type="molecule type" value="Genomic_DNA"/>
</dbReference>
<feature type="binding site" evidence="10">
    <location>
        <begin position="20"/>
        <end position="25"/>
    </location>
    <ligand>
        <name>substrate</name>
    </ligand>
</feature>
<evidence type="ECO:0000256" key="9">
    <source>
        <dbReference type="ARBA" id="ARBA00049563"/>
    </source>
</evidence>
<dbReference type="Gene3D" id="3.40.50.300">
    <property type="entry name" value="P-loop containing nucleotide triphosphate hydrolases"/>
    <property type="match status" value="1"/>
</dbReference>
<dbReference type="InterPro" id="IPR018022">
    <property type="entry name" value="IPT"/>
</dbReference>
<evidence type="ECO:0000256" key="3">
    <source>
        <dbReference type="ARBA" id="ARBA00005842"/>
    </source>
</evidence>
<dbReference type="EC" id="2.5.1.75" evidence="10"/>